<dbReference type="Pfam" id="PF01743">
    <property type="entry name" value="PolyA_pol"/>
    <property type="match status" value="1"/>
</dbReference>
<evidence type="ECO:0000313" key="6">
    <source>
        <dbReference type="EMBL" id="PNX98249.1"/>
    </source>
</evidence>
<evidence type="ECO:0000259" key="5">
    <source>
        <dbReference type="Pfam" id="PF01743"/>
    </source>
</evidence>
<dbReference type="FunFam" id="3.30.460.10:FF:000019">
    <property type="entry name" value="tRNA nucleotidyltransferase cca2"/>
    <property type="match status" value="1"/>
</dbReference>
<comment type="similarity">
    <text evidence="1 4">Belongs to the tRNA nucleotidyltransferase/poly(A) polymerase family.</text>
</comment>
<reference evidence="6 7" key="1">
    <citation type="journal article" date="2014" name="Am. J. Bot.">
        <title>Genome assembly and annotation for red clover (Trifolium pratense; Fabaceae).</title>
        <authorList>
            <person name="Istvanek J."/>
            <person name="Jaros M."/>
            <person name="Krenek A."/>
            <person name="Repkova J."/>
        </authorList>
    </citation>
    <scope>NUCLEOTIDE SEQUENCE [LARGE SCALE GENOMIC DNA]</scope>
    <source>
        <strain evidence="7">cv. Tatra</strain>
        <tissue evidence="6">Young leaves</tissue>
    </source>
</reference>
<name>A0A2K3N5I9_TRIPR</name>
<dbReference type="SUPFAM" id="SSF81301">
    <property type="entry name" value="Nucleotidyltransferase"/>
    <property type="match status" value="1"/>
</dbReference>
<dbReference type="InterPro" id="IPR043519">
    <property type="entry name" value="NT_sf"/>
</dbReference>
<dbReference type="STRING" id="57577.A0A2K3N5I9"/>
<dbReference type="GO" id="GO:0003723">
    <property type="term" value="F:RNA binding"/>
    <property type="evidence" value="ECO:0007669"/>
    <property type="project" value="UniProtKB-KW"/>
</dbReference>
<sequence length="282" mass="32113">MSTTTQTVRDTIELTTIEKSIFDRLLATLRHFQLQTQLRVAGGWVRDKLLGKDCYDIDIALDNMMGTEFVDKVREYLLSIGEDAQGVCVIESNPDQSKHLETARMRLFDMWIDFVNLRSEEYAENSRIPSKQTFGTAEEDAYRRDLTINSLFYNINTDAVEDFTKRGISDLKSGKIVTPLPPKTTFIDDPLRVLRAIRFGARFDFTLDEDLKVAAACDDVKNALAAKISRERIGTEIDLMISGNQPVKAITYICELTLFWTVFTLPAEYEPVISDGCDRYMS</sequence>
<dbReference type="PANTHER" id="PTHR13734">
    <property type="entry name" value="TRNA-NUCLEOTIDYLTRANSFERASE"/>
    <property type="match status" value="1"/>
</dbReference>
<dbReference type="Proteomes" id="UP000236291">
    <property type="component" value="Unassembled WGS sequence"/>
</dbReference>
<dbReference type="Gene3D" id="1.10.3090.10">
    <property type="entry name" value="cca-adding enzyme, domain 2"/>
    <property type="match status" value="1"/>
</dbReference>
<organism evidence="6 7">
    <name type="scientific">Trifolium pratense</name>
    <name type="common">Red clover</name>
    <dbReference type="NCBI Taxonomy" id="57577"/>
    <lineage>
        <taxon>Eukaryota</taxon>
        <taxon>Viridiplantae</taxon>
        <taxon>Streptophyta</taxon>
        <taxon>Embryophyta</taxon>
        <taxon>Tracheophyta</taxon>
        <taxon>Spermatophyta</taxon>
        <taxon>Magnoliopsida</taxon>
        <taxon>eudicotyledons</taxon>
        <taxon>Gunneridae</taxon>
        <taxon>Pentapetalae</taxon>
        <taxon>rosids</taxon>
        <taxon>fabids</taxon>
        <taxon>Fabales</taxon>
        <taxon>Fabaceae</taxon>
        <taxon>Papilionoideae</taxon>
        <taxon>50 kb inversion clade</taxon>
        <taxon>NPAAA clade</taxon>
        <taxon>Hologalegina</taxon>
        <taxon>IRL clade</taxon>
        <taxon>Trifolieae</taxon>
        <taxon>Trifolium</taxon>
    </lineage>
</organism>
<feature type="domain" description="Poly A polymerase head" evidence="5">
    <location>
        <begin position="38"/>
        <end position="176"/>
    </location>
</feature>
<evidence type="ECO:0000256" key="1">
    <source>
        <dbReference type="ARBA" id="ARBA00007265"/>
    </source>
</evidence>
<dbReference type="GO" id="GO:0052927">
    <property type="term" value="F:CC tRNA cytidylyltransferase activity"/>
    <property type="evidence" value="ECO:0007669"/>
    <property type="project" value="TreeGrafter"/>
</dbReference>
<keyword evidence="2 4" id="KW-0808">Transferase</keyword>
<protein>
    <submittedName>
        <fullName evidence="6">Cca tRNA nucleotidyltransferase mitochondrial-like</fullName>
    </submittedName>
</protein>
<dbReference type="ExpressionAtlas" id="A0A2K3N5I9">
    <property type="expression patterns" value="baseline"/>
</dbReference>
<reference evidence="6 7" key="2">
    <citation type="journal article" date="2017" name="Front. Plant Sci.">
        <title>Gene Classification and Mining of Molecular Markers Useful in Red Clover (Trifolium pratense) Breeding.</title>
        <authorList>
            <person name="Istvanek J."/>
            <person name="Dluhosova J."/>
            <person name="Dluhos P."/>
            <person name="Patkova L."/>
            <person name="Nedelnik J."/>
            <person name="Repkova J."/>
        </authorList>
    </citation>
    <scope>NUCLEOTIDE SEQUENCE [LARGE SCALE GENOMIC DNA]</scope>
    <source>
        <strain evidence="7">cv. Tatra</strain>
        <tissue evidence="6">Young leaves</tissue>
    </source>
</reference>
<dbReference type="InterPro" id="IPR002646">
    <property type="entry name" value="PolA_pol_head_dom"/>
</dbReference>
<dbReference type="EMBL" id="ASHM01016438">
    <property type="protein sequence ID" value="PNX98249.1"/>
    <property type="molecule type" value="Genomic_DNA"/>
</dbReference>
<dbReference type="SUPFAM" id="SSF81891">
    <property type="entry name" value="Poly A polymerase C-terminal region-like"/>
    <property type="match status" value="1"/>
</dbReference>
<dbReference type="AlphaFoldDB" id="A0A2K3N5I9"/>
<dbReference type="PANTHER" id="PTHR13734:SF5">
    <property type="entry name" value="CCA TRNA NUCLEOTIDYLTRANSFERASE, MITOCHONDRIAL"/>
    <property type="match status" value="1"/>
</dbReference>
<evidence type="ECO:0000256" key="4">
    <source>
        <dbReference type="RuleBase" id="RU003953"/>
    </source>
</evidence>
<evidence type="ECO:0000256" key="2">
    <source>
        <dbReference type="ARBA" id="ARBA00022679"/>
    </source>
</evidence>
<dbReference type="GO" id="GO:0001680">
    <property type="term" value="P:tRNA 3'-terminal CCA addition"/>
    <property type="evidence" value="ECO:0007669"/>
    <property type="project" value="UniProtKB-ARBA"/>
</dbReference>
<keyword evidence="3 4" id="KW-0694">RNA-binding</keyword>
<dbReference type="GO" id="GO:0052929">
    <property type="term" value="F:ATP:3'-cytidine-cytidine-tRNA adenylyltransferase activity"/>
    <property type="evidence" value="ECO:0007669"/>
    <property type="project" value="TreeGrafter"/>
</dbReference>
<dbReference type="GO" id="GO:0005739">
    <property type="term" value="C:mitochondrion"/>
    <property type="evidence" value="ECO:0007669"/>
    <property type="project" value="UniProtKB-ARBA"/>
</dbReference>
<proteinExistence type="inferred from homology"/>
<evidence type="ECO:0000256" key="3">
    <source>
        <dbReference type="ARBA" id="ARBA00022884"/>
    </source>
</evidence>
<accession>A0A2K3N5I9</accession>
<comment type="caution">
    <text evidence="6">The sequence shown here is derived from an EMBL/GenBank/DDBJ whole genome shotgun (WGS) entry which is preliminary data.</text>
</comment>
<gene>
    <name evidence="6" type="ORF">L195_g021491</name>
</gene>
<evidence type="ECO:0000313" key="7">
    <source>
        <dbReference type="Proteomes" id="UP000236291"/>
    </source>
</evidence>
<dbReference type="Gene3D" id="3.30.460.10">
    <property type="entry name" value="Beta Polymerase, domain 2"/>
    <property type="match status" value="1"/>
</dbReference>
<dbReference type="CDD" id="cd05398">
    <property type="entry name" value="NT_ClassII-CCAase"/>
    <property type="match status" value="1"/>
</dbReference>